<feature type="domain" description="Circularly permuted ATP-grasp type 2" evidence="1">
    <location>
        <begin position="77"/>
        <end position="453"/>
    </location>
</feature>
<sequence length="516" mass="57021">MESPLQNYSPRIGIFDEMKNDSKDGIDNWGLLTRAIESMGIDKLKRRTLECEESFKARGITFSLGGQERTFPLDPIPRIVTSTEWRSVELGLTQRVKAIEAFLDDIYGAKEILRDRVIPRRLIVGSSQYSRKAAGISGHNQVRITVAGLDLIRDETGKLVVLEDNIRTPSGISYVLENRRAMARILPELFESYEIEPVGDYPSKLLSALLDQAPAGVTDPLVVVLTPGVYNSAYFEHSFLARQMGVPLVEGRDLFCRGNEVFVRTTEGDLKVDVIYRRIDDEYIDPTQYRPDSLLGVPGLLNSARAYNVVVANSIGNGVGDDKLLYTYVPDIIDYYLHEKPILSNIDTYRLEDPDAMKYSLENLDKLVIKPVDASGGKGIVIGPSASDRELSEVAEAMTKNPRGWIAQRVVNFSTIPTIVGSGLAPRHVDLRPFIVSGPDGRWVVPGGLTRVALPEGSMVVNSSQGGGSKDTWVLRDRHNRDRIHIESQATSALALADIDILSSIPNSGQSKAQLQ</sequence>
<reference evidence="2 3" key="1">
    <citation type="submission" date="2015-01" db="EMBL/GenBank/DDBJ databases">
        <title>Draft genome of the acidophilic iron oxidizer Acidithrix ferrooxidans strain Py-F3.</title>
        <authorList>
            <person name="Poehlein A."/>
            <person name="Eisen S."/>
            <person name="Schloemann M."/>
            <person name="Johnson B.D."/>
            <person name="Daniel R."/>
            <person name="Muehling M."/>
        </authorList>
    </citation>
    <scope>NUCLEOTIDE SEQUENCE [LARGE SCALE GENOMIC DNA]</scope>
    <source>
        <strain evidence="2 3">Py-F3</strain>
    </source>
</reference>
<dbReference type="OrthoDB" id="9803842at2"/>
<evidence type="ECO:0000313" key="2">
    <source>
        <dbReference type="EMBL" id="KJF17226.1"/>
    </source>
</evidence>
<dbReference type="Gene3D" id="3.30.1490.270">
    <property type="match status" value="1"/>
</dbReference>
<dbReference type="PIRSF" id="PIRSF005522">
    <property type="entry name" value="UCP005522"/>
    <property type="match status" value="1"/>
</dbReference>
<dbReference type="RefSeq" id="WP_052605589.1">
    <property type="nucleotide sequence ID" value="NZ_JXYS01000061.1"/>
</dbReference>
<dbReference type="PATRIC" id="fig|1280514.3.peg.2555"/>
<proteinExistence type="predicted"/>
<dbReference type="PANTHER" id="PTHR34595">
    <property type="entry name" value="BLR5612 PROTEIN"/>
    <property type="match status" value="1"/>
</dbReference>
<comment type="caution">
    <text evidence="2">The sequence shown here is derived from an EMBL/GenBank/DDBJ whole genome shotgun (WGS) entry which is preliminary data.</text>
</comment>
<dbReference type="AlphaFoldDB" id="A0A0D8HJG1"/>
<dbReference type="PANTHER" id="PTHR34595:SF7">
    <property type="entry name" value="SLL1039 PROTEIN"/>
    <property type="match status" value="1"/>
</dbReference>
<dbReference type="EMBL" id="JXYS01000061">
    <property type="protein sequence ID" value="KJF17226.1"/>
    <property type="molecule type" value="Genomic_DNA"/>
</dbReference>
<evidence type="ECO:0000313" key="3">
    <source>
        <dbReference type="Proteomes" id="UP000032360"/>
    </source>
</evidence>
<organism evidence="2 3">
    <name type="scientific">Acidithrix ferrooxidans</name>
    <dbReference type="NCBI Taxonomy" id="1280514"/>
    <lineage>
        <taxon>Bacteria</taxon>
        <taxon>Bacillati</taxon>
        <taxon>Actinomycetota</taxon>
        <taxon>Acidimicrobiia</taxon>
        <taxon>Acidimicrobiales</taxon>
        <taxon>Acidimicrobiaceae</taxon>
        <taxon>Acidithrix</taxon>
    </lineage>
</organism>
<dbReference type="STRING" id="1280514.AXFE_19390"/>
<dbReference type="Proteomes" id="UP000032360">
    <property type="component" value="Unassembled WGS sequence"/>
</dbReference>
<dbReference type="Pfam" id="PF14403">
    <property type="entry name" value="CP_ATPgrasp_2"/>
    <property type="match status" value="1"/>
</dbReference>
<protein>
    <recommendedName>
        <fullName evidence="1">Circularly permuted ATP-grasp type 2 domain-containing protein</fullName>
    </recommendedName>
</protein>
<dbReference type="SUPFAM" id="SSF56059">
    <property type="entry name" value="Glutathione synthetase ATP-binding domain-like"/>
    <property type="match status" value="1"/>
</dbReference>
<dbReference type="InterPro" id="IPR016450">
    <property type="entry name" value="UCP005522"/>
</dbReference>
<name>A0A0D8HJG1_9ACTN</name>
<accession>A0A0D8HJG1</accession>
<dbReference type="Gene3D" id="3.40.50.11290">
    <property type="match status" value="1"/>
</dbReference>
<dbReference type="InterPro" id="IPR051680">
    <property type="entry name" value="ATP-dep_Glu-Cys_Ligase-2"/>
</dbReference>
<keyword evidence="3" id="KW-1185">Reference proteome</keyword>
<dbReference type="InterPro" id="IPR025841">
    <property type="entry name" value="CP_ATPgrasp_2"/>
</dbReference>
<gene>
    <name evidence="2" type="ORF">AXFE_19390</name>
</gene>
<evidence type="ECO:0000259" key="1">
    <source>
        <dbReference type="Pfam" id="PF14403"/>
    </source>
</evidence>